<feature type="region of interest" description="Disordered" evidence="1">
    <location>
        <begin position="1"/>
        <end position="20"/>
    </location>
</feature>
<accession>A0A7Y0LF69</accession>
<name>A0A7Y0LF69_9GAMM</name>
<evidence type="ECO:0000313" key="3">
    <source>
        <dbReference type="Proteomes" id="UP000568664"/>
    </source>
</evidence>
<proteinExistence type="predicted"/>
<evidence type="ECO:0000313" key="2">
    <source>
        <dbReference type="EMBL" id="NMP33311.1"/>
    </source>
</evidence>
<gene>
    <name evidence="2" type="ORF">HII17_17290</name>
</gene>
<dbReference type="SUPFAM" id="SSF159238">
    <property type="entry name" value="SO1590-like"/>
    <property type="match status" value="1"/>
</dbReference>
<dbReference type="AlphaFoldDB" id="A0A7Y0LF69"/>
<dbReference type="InterPro" id="IPR021607">
    <property type="entry name" value="DUF3224"/>
</dbReference>
<evidence type="ECO:0000256" key="1">
    <source>
        <dbReference type="SAM" id="MobiDB-lite"/>
    </source>
</evidence>
<keyword evidence="3" id="KW-1185">Reference proteome</keyword>
<dbReference type="Gene3D" id="2.40.350.10">
    <property type="entry name" value="SO1590-like"/>
    <property type="match status" value="1"/>
</dbReference>
<dbReference type="Proteomes" id="UP000568664">
    <property type="component" value="Unassembled WGS sequence"/>
</dbReference>
<dbReference type="EMBL" id="JABBXH010000007">
    <property type="protein sequence ID" value="NMP33311.1"/>
    <property type="molecule type" value="Genomic_DNA"/>
</dbReference>
<comment type="caution">
    <text evidence="2">The sequence shown here is derived from an EMBL/GenBank/DDBJ whole genome shotgun (WGS) entry which is preliminary data.</text>
</comment>
<dbReference type="InterPro" id="IPR023159">
    <property type="entry name" value="SO1590-like_sf"/>
</dbReference>
<protein>
    <submittedName>
        <fullName evidence="2">DUF3224 domain-containing protein</fullName>
    </submittedName>
</protein>
<reference evidence="2 3" key="1">
    <citation type="submission" date="2020-04" db="EMBL/GenBank/DDBJ databases">
        <title>Thalassotalea sp. M1531, isolated from the surface of marine red alga.</title>
        <authorList>
            <person name="Pang L."/>
            <person name="Lu D.-C."/>
        </authorList>
    </citation>
    <scope>NUCLEOTIDE SEQUENCE [LARGE SCALE GENOMIC DNA]</scope>
    <source>
        <strain evidence="2 3">M1531</strain>
    </source>
</reference>
<dbReference type="RefSeq" id="WP_169076627.1">
    <property type="nucleotide sequence ID" value="NZ_JABBXH010000007.1"/>
</dbReference>
<organism evidence="2 3">
    <name type="scientific">Thalassotalea algicola</name>
    <dbReference type="NCBI Taxonomy" id="2716224"/>
    <lineage>
        <taxon>Bacteria</taxon>
        <taxon>Pseudomonadati</taxon>
        <taxon>Pseudomonadota</taxon>
        <taxon>Gammaproteobacteria</taxon>
        <taxon>Alteromonadales</taxon>
        <taxon>Colwelliaceae</taxon>
        <taxon>Thalassotalea</taxon>
    </lineage>
</organism>
<feature type="compositionally biased region" description="Polar residues" evidence="1">
    <location>
        <begin position="1"/>
        <end position="13"/>
    </location>
</feature>
<sequence length="123" mass="13164">MTATGTFDVSLTPQKDDSAPAGRMLINKTYHGDVIGSGVGQMVSKRIENGHAVYFAIEEVTATIDGKSGTFTLLHKGLMNPDGQSLSIEIMPTSGTGQLSSISGNCEIEQKDGVHFYTLHYQL</sequence>
<dbReference type="Pfam" id="PF11528">
    <property type="entry name" value="DUF3224"/>
    <property type="match status" value="1"/>
</dbReference>